<feature type="region of interest" description="Disordered" evidence="1">
    <location>
        <begin position="43"/>
        <end position="128"/>
    </location>
</feature>
<feature type="compositionally biased region" description="Basic and acidic residues" evidence="1">
    <location>
        <begin position="173"/>
        <end position="186"/>
    </location>
</feature>
<dbReference type="Pfam" id="PF23735">
    <property type="entry name" value="KIF9"/>
    <property type="match status" value="1"/>
</dbReference>
<dbReference type="AlphaFoldDB" id="A0A061SCF8"/>
<sequence length="248" mass="26949">LRRQVESFFLSAEPDNSVAPLELPSLRHVKEILLQCKALYNGKSGAGGARSRVQKSASGDLHEGCGPLRPEAGGDEEAECVGELEDEGPTKGIPAAPPDRTVLGAAASGGLCGQSQTPTRREPPPESREEAFEAFKEGPGKEVAGALVENRRTLRAARQRQKEISLGVNATKREIDSARDDAERELGSGSAQEPGEELRDRAVARLRGLKAHYREQYKELQMVKSEVEYTAKLVEACTRELSAAFQEW</sequence>
<feature type="compositionally biased region" description="Acidic residues" evidence="1">
    <location>
        <begin position="73"/>
        <end position="87"/>
    </location>
</feature>
<evidence type="ECO:0000313" key="3">
    <source>
        <dbReference type="EMBL" id="JAC80709.1"/>
    </source>
</evidence>
<accession>A0A061SCF8</accession>
<dbReference type="InterPro" id="IPR056524">
    <property type="entry name" value="KIF6/9_C"/>
</dbReference>
<proteinExistence type="predicted"/>
<protein>
    <submittedName>
        <fullName evidence="3">Kif9 kinesin</fullName>
    </submittedName>
</protein>
<dbReference type="EMBL" id="GBEZ01004515">
    <property type="protein sequence ID" value="JAC80709.1"/>
    <property type="molecule type" value="Transcribed_RNA"/>
</dbReference>
<reference evidence="3" key="1">
    <citation type="submission" date="2014-05" db="EMBL/GenBank/DDBJ databases">
        <title>The transcriptome of the halophilic microalga Tetraselmis sp. GSL018 isolated from the Great Salt Lake, Utah.</title>
        <authorList>
            <person name="Jinkerson R.E."/>
            <person name="D'Adamo S."/>
            <person name="Posewitz M.C."/>
        </authorList>
    </citation>
    <scope>NUCLEOTIDE SEQUENCE</scope>
    <source>
        <strain evidence="3">GSL018</strain>
    </source>
</reference>
<evidence type="ECO:0000256" key="1">
    <source>
        <dbReference type="SAM" id="MobiDB-lite"/>
    </source>
</evidence>
<feature type="domain" description="Kinesin-like protein KIF6/9 C-terminal" evidence="2">
    <location>
        <begin position="127"/>
        <end position="248"/>
    </location>
</feature>
<feature type="region of interest" description="Disordered" evidence="1">
    <location>
        <begin position="173"/>
        <end position="198"/>
    </location>
</feature>
<feature type="non-terminal residue" evidence="3">
    <location>
        <position position="1"/>
    </location>
</feature>
<organism evidence="3">
    <name type="scientific">Tetraselmis sp. GSL018</name>
    <dbReference type="NCBI Taxonomy" id="582737"/>
    <lineage>
        <taxon>Eukaryota</taxon>
        <taxon>Viridiplantae</taxon>
        <taxon>Chlorophyta</taxon>
        <taxon>core chlorophytes</taxon>
        <taxon>Chlorodendrophyceae</taxon>
        <taxon>Chlorodendrales</taxon>
        <taxon>Chlorodendraceae</taxon>
        <taxon>Tetraselmis</taxon>
    </lineage>
</organism>
<evidence type="ECO:0000259" key="2">
    <source>
        <dbReference type="Pfam" id="PF23735"/>
    </source>
</evidence>
<gene>
    <name evidence="3" type="ORF">TSPGSL018_9671</name>
</gene>
<name>A0A061SCF8_9CHLO</name>
<feature type="compositionally biased region" description="Basic and acidic residues" evidence="1">
    <location>
        <begin position="119"/>
        <end position="128"/>
    </location>
</feature>